<dbReference type="Proteomes" id="UP000184342">
    <property type="component" value="Unassembled WGS sequence"/>
</dbReference>
<dbReference type="EMBL" id="FQYT01000040">
    <property type="protein sequence ID" value="SHJ72530.1"/>
    <property type="molecule type" value="Genomic_DNA"/>
</dbReference>
<keyword evidence="4" id="KW-1185">Reference proteome</keyword>
<feature type="transmembrane region" description="Helical" evidence="2">
    <location>
        <begin position="52"/>
        <end position="77"/>
    </location>
</feature>
<gene>
    <name evidence="3" type="ORF">SAMN02745691_02426</name>
</gene>
<dbReference type="GO" id="GO:0022857">
    <property type="term" value="F:transmembrane transporter activity"/>
    <property type="evidence" value="ECO:0007669"/>
    <property type="project" value="InterPro"/>
</dbReference>
<proteinExistence type="predicted"/>
<feature type="transmembrane region" description="Helical" evidence="2">
    <location>
        <begin position="83"/>
        <end position="102"/>
    </location>
</feature>
<reference evidence="3 4" key="1">
    <citation type="submission" date="2016-11" db="EMBL/GenBank/DDBJ databases">
        <authorList>
            <person name="Jaros S."/>
            <person name="Januszkiewicz K."/>
            <person name="Wedrychowicz H."/>
        </authorList>
    </citation>
    <scope>NUCLEOTIDE SEQUENCE [LARGE SCALE GENOMIC DNA]</scope>
    <source>
        <strain evidence="3 4">DSM 15970</strain>
    </source>
</reference>
<evidence type="ECO:0000256" key="1">
    <source>
        <dbReference type="ARBA" id="ARBA00004651"/>
    </source>
</evidence>
<protein>
    <submittedName>
        <fullName evidence="3">Major Facilitator Superfamily protein</fullName>
    </submittedName>
</protein>
<dbReference type="STRING" id="1122934.SAMN02745691_02426"/>
<evidence type="ECO:0000313" key="4">
    <source>
        <dbReference type="Proteomes" id="UP000184342"/>
    </source>
</evidence>
<dbReference type="InterPro" id="IPR011701">
    <property type="entry name" value="MFS"/>
</dbReference>
<dbReference type="Gene3D" id="1.20.1250.20">
    <property type="entry name" value="MFS general substrate transporter like domains"/>
    <property type="match status" value="1"/>
</dbReference>
<dbReference type="InterPro" id="IPR036259">
    <property type="entry name" value="MFS_trans_sf"/>
</dbReference>
<dbReference type="Pfam" id="PF07690">
    <property type="entry name" value="MFS_1"/>
    <property type="match status" value="1"/>
</dbReference>
<dbReference type="AlphaFoldDB" id="A0A1M6LN20"/>
<name>A0A1M6LN20_9FIRM</name>
<dbReference type="GO" id="GO:0005886">
    <property type="term" value="C:plasma membrane"/>
    <property type="evidence" value="ECO:0007669"/>
    <property type="project" value="UniProtKB-SubCell"/>
</dbReference>
<comment type="subcellular location">
    <subcellularLocation>
        <location evidence="1">Cell membrane</location>
        <topology evidence="1">Multi-pass membrane protein</topology>
    </subcellularLocation>
</comment>
<evidence type="ECO:0000256" key="2">
    <source>
        <dbReference type="SAM" id="Phobius"/>
    </source>
</evidence>
<feature type="non-terminal residue" evidence="3">
    <location>
        <position position="1"/>
    </location>
</feature>
<keyword evidence="2" id="KW-0472">Membrane</keyword>
<feature type="transmembrane region" description="Helical" evidence="2">
    <location>
        <begin position="6"/>
        <end position="31"/>
    </location>
</feature>
<organism evidence="3 4">
    <name type="scientific">Parasporobacterium paucivorans DSM 15970</name>
    <dbReference type="NCBI Taxonomy" id="1122934"/>
    <lineage>
        <taxon>Bacteria</taxon>
        <taxon>Bacillati</taxon>
        <taxon>Bacillota</taxon>
        <taxon>Clostridia</taxon>
        <taxon>Lachnospirales</taxon>
        <taxon>Lachnospiraceae</taxon>
        <taxon>Parasporobacterium</taxon>
    </lineage>
</organism>
<dbReference type="SUPFAM" id="SSF103473">
    <property type="entry name" value="MFS general substrate transporter"/>
    <property type="match status" value="1"/>
</dbReference>
<evidence type="ECO:0000313" key="3">
    <source>
        <dbReference type="EMBL" id="SHJ72530.1"/>
    </source>
</evidence>
<keyword evidence="2" id="KW-1133">Transmembrane helix</keyword>
<accession>A0A1M6LN20</accession>
<dbReference type="RefSeq" id="WP_178138606.1">
    <property type="nucleotide sequence ID" value="NZ_FQYT01000040.1"/>
</dbReference>
<keyword evidence="2" id="KW-0812">Transmembrane</keyword>
<sequence length="130" mass="13509">ISAVLGLIGVAMNASALVVVAFIILGLFMGASSNYTVSMAAQYWRGEDFSSVFALVNAIANLLSAVGPMLIATLLFSMAGVRGVFIACLVGGILSVILMSAFSGKHIKDIDDEERQKVGKAADDALLGRL</sequence>